<gene>
    <name evidence="5" type="ORF">C4F40_00935</name>
</gene>
<dbReference type="Proteomes" id="UP000618319">
    <property type="component" value="Unassembled WGS sequence"/>
</dbReference>
<keyword evidence="6" id="KW-1185">Reference proteome</keyword>
<keyword evidence="3" id="KW-0326">Glycosidase</keyword>
<name>A0ABR9T1T4_9SPHI</name>
<evidence type="ECO:0000256" key="2">
    <source>
        <dbReference type="ARBA" id="ARBA00022801"/>
    </source>
</evidence>
<accession>A0ABR9T1T4</accession>
<comment type="caution">
    <text evidence="5">The sequence shown here is derived from an EMBL/GenBank/DDBJ whole genome shotgun (WGS) entry which is preliminary data.</text>
</comment>
<dbReference type="RefSeq" id="WP_390881615.1">
    <property type="nucleotide sequence ID" value="NZ_MU158689.1"/>
</dbReference>
<keyword evidence="2" id="KW-0378">Hydrolase</keyword>
<dbReference type="InterPro" id="IPR013783">
    <property type="entry name" value="Ig-like_fold"/>
</dbReference>
<evidence type="ECO:0000256" key="3">
    <source>
        <dbReference type="ARBA" id="ARBA00023295"/>
    </source>
</evidence>
<comment type="similarity">
    <text evidence="1">Belongs to the glycosyl hydrolase 2 family.</text>
</comment>
<feature type="domain" description="Glycoside hydrolase family 2" evidence="4">
    <location>
        <begin position="16"/>
        <end position="63"/>
    </location>
</feature>
<organism evidence="5 6">
    <name type="scientific">Sphingobacterium pedocola</name>
    <dbReference type="NCBI Taxonomy" id="2082722"/>
    <lineage>
        <taxon>Bacteria</taxon>
        <taxon>Pseudomonadati</taxon>
        <taxon>Bacteroidota</taxon>
        <taxon>Sphingobacteriia</taxon>
        <taxon>Sphingobacteriales</taxon>
        <taxon>Sphingobacteriaceae</taxon>
        <taxon>Sphingobacterium</taxon>
    </lineage>
</organism>
<dbReference type="InterPro" id="IPR040605">
    <property type="entry name" value="Glyco_hydro2_dom5"/>
</dbReference>
<evidence type="ECO:0000313" key="5">
    <source>
        <dbReference type="EMBL" id="MBE8719294.1"/>
    </source>
</evidence>
<reference evidence="5 6" key="1">
    <citation type="submission" date="2018-02" db="EMBL/GenBank/DDBJ databases">
        <title>Sphingobacterium KA21.</title>
        <authorList>
            <person name="Vasarhelyi B.M."/>
            <person name="Deshmukh S."/>
            <person name="Balint B."/>
            <person name="Kukolya J."/>
        </authorList>
    </citation>
    <scope>NUCLEOTIDE SEQUENCE [LARGE SCALE GENOMIC DNA]</scope>
    <source>
        <strain evidence="5 6">Ka21</strain>
    </source>
</reference>
<evidence type="ECO:0000259" key="4">
    <source>
        <dbReference type="Pfam" id="PF18565"/>
    </source>
</evidence>
<dbReference type="EMBL" id="PSKQ01000009">
    <property type="protein sequence ID" value="MBE8719294.1"/>
    <property type="molecule type" value="Genomic_DNA"/>
</dbReference>
<dbReference type="Pfam" id="PF18565">
    <property type="entry name" value="Glyco_hydro2_C5"/>
    <property type="match status" value="1"/>
</dbReference>
<dbReference type="Gene3D" id="2.60.40.10">
    <property type="entry name" value="Immunoglobulins"/>
    <property type="match status" value="1"/>
</dbReference>
<sequence>MDPNNKGRLYIQCEMGSRIPTDLTSFQSLSRTALNGKVLAIVKTNAKDKKIHVTAKTKKMESCKSWS</sequence>
<proteinExistence type="inferred from homology"/>
<evidence type="ECO:0000256" key="1">
    <source>
        <dbReference type="ARBA" id="ARBA00007401"/>
    </source>
</evidence>
<protein>
    <recommendedName>
        <fullName evidence="4">Glycoside hydrolase family 2 domain-containing protein</fullName>
    </recommendedName>
</protein>
<evidence type="ECO:0000313" key="6">
    <source>
        <dbReference type="Proteomes" id="UP000618319"/>
    </source>
</evidence>